<dbReference type="EMBL" id="KP197097">
    <property type="protein sequence ID" value="AJG42868.1"/>
    <property type="molecule type" value="Genomic_DNA"/>
</dbReference>
<comment type="subcellular location">
    <subcellularLocation>
        <location evidence="1">Cell outer membrane</location>
    </subcellularLocation>
</comment>
<evidence type="ECO:0000313" key="15">
    <source>
        <dbReference type="EMBL" id="AJG42877.1"/>
    </source>
</evidence>
<dbReference type="InterPro" id="IPR003343">
    <property type="entry name" value="Big_2"/>
</dbReference>
<evidence type="ECO:0000313" key="12">
    <source>
        <dbReference type="EMBL" id="AJG42868.1"/>
    </source>
</evidence>
<dbReference type="Pfam" id="PF07979">
    <property type="entry name" value="Intimin_C"/>
    <property type="match status" value="1"/>
</dbReference>
<dbReference type="Gene3D" id="2.40.160.160">
    <property type="entry name" value="Inverse autotransporter, beta-domain"/>
    <property type="match status" value="1"/>
</dbReference>
<dbReference type="GO" id="GO:0007155">
    <property type="term" value="P:cell adhesion"/>
    <property type="evidence" value="ECO:0007669"/>
    <property type="project" value="InterPro"/>
</dbReference>
<name>A0A0B5L3A6_ESCAL</name>
<dbReference type="InterPro" id="IPR003344">
    <property type="entry name" value="Big_1_dom"/>
</dbReference>
<feature type="domain" description="LysM" evidence="11">
    <location>
        <begin position="63"/>
        <end position="112"/>
    </location>
</feature>
<accession>A0A0B5L3A6</accession>
<feature type="domain" description="Big-1" evidence="10">
    <location>
        <begin position="560"/>
        <end position="653"/>
    </location>
</feature>
<evidence type="ECO:0000256" key="1">
    <source>
        <dbReference type="ARBA" id="ARBA00004442"/>
    </source>
</evidence>
<dbReference type="Gene3D" id="2.60.40.1080">
    <property type="match status" value="1"/>
</dbReference>
<dbReference type="Pfam" id="PF02369">
    <property type="entry name" value="Big_1"/>
    <property type="match status" value="2"/>
</dbReference>
<keyword evidence="8" id="KW-0998">Cell outer membrane</keyword>
<dbReference type="InterPro" id="IPR013783">
    <property type="entry name" value="Ig-like_fold"/>
</dbReference>
<evidence type="ECO:0000259" key="10">
    <source>
        <dbReference type="PROSITE" id="PS51127"/>
    </source>
</evidence>
<dbReference type="Gene3D" id="3.10.100.10">
    <property type="entry name" value="Mannose-Binding Protein A, subunit A"/>
    <property type="match status" value="1"/>
</dbReference>
<dbReference type="EMBL" id="KP197108">
    <property type="protein sequence ID" value="AJG42879.1"/>
    <property type="molecule type" value="Genomic_DNA"/>
</dbReference>
<comment type="similarity">
    <text evidence="2">Belongs to the intimin/invasin family.</text>
</comment>
<keyword evidence="5" id="KW-0843">Virulence</keyword>
<dbReference type="EMBL" id="KP197106">
    <property type="protein sequence ID" value="AJG42877.1"/>
    <property type="molecule type" value="Genomic_DNA"/>
</dbReference>
<dbReference type="GO" id="GO:0009279">
    <property type="term" value="C:cell outer membrane"/>
    <property type="evidence" value="ECO:0007669"/>
    <property type="project" value="UniProtKB-SubCell"/>
</dbReference>
<evidence type="ECO:0000256" key="7">
    <source>
        <dbReference type="ARBA" id="ARBA00023157"/>
    </source>
</evidence>
<dbReference type="InterPro" id="IPR051715">
    <property type="entry name" value="Intimin-Invasin_domain"/>
</dbReference>
<dbReference type="SUPFAM" id="SSF56436">
    <property type="entry name" value="C-type lectin-like"/>
    <property type="match status" value="1"/>
</dbReference>
<dbReference type="InterPro" id="IPR016186">
    <property type="entry name" value="C-type_lectin-like/link_sf"/>
</dbReference>
<dbReference type="SUPFAM" id="SSF49373">
    <property type="entry name" value="Invasin/intimin cell-adhesion fragments"/>
    <property type="match status" value="3"/>
</dbReference>
<evidence type="ECO:0000256" key="8">
    <source>
        <dbReference type="ARBA" id="ARBA00023237"/>
    </source>
</evidence>
<gene>
    <name evidence="16" type="primary">eae</name>
</gene>
<reference evidence="13" key="3">
    <citation type="submission" date="2014-10" db="EMBL/GenBank/DDBJ databases">
        <authorList>
            <person name="Li Q."/>
            <person name="Xiong Y.W."/>
            <person name="Wang H."/>
            <person name="Liu X."/>
            <person name="Wang B."/>
        </authorList>
    </citation>
    <scope>NUCLEOTIDE SEQUENCE</scope>
    <source>
        <strain evidence="13">Sp20140084</strain>
    </source>
</reference>
<dbReference type="PROSITE" id="PS51782">
    <property type="entry name" value="LYSM"/>
    <property type="match status" value="1"/>
</dbReference>
<dbReference type="NCBIfam" id="NF033627">
    <property type="entry name" value="intimin_all"/>
    <property type="match status" value="1"/>
</dbReference>
<reference evidence="12" key="2">
    <citation type="submission" date="2014-10" db="EMBL/GenBank/DDBJ databases">
        <title>Investigation on the pathogenic Escherichia albertii from people, livestocks and poultry.</title>
        <authorList>
            <person name="Li Q."/>
            <person name="Xiong Y.W."/>
            <person name="Wang H."/>
            <person name="Liu X."/>
            <person name="Wang B."/>
        </authorList>
    </citation>
    <scope>NUCLEOTIDE SEQUENCE</scope>
    <source>
        <strain evidence="12">Sp20140148</strain>
    </source>
</reference>
<dbReference type="InterPro" id="IPR013117">
    <property type="entry name" value="Intimin_C"/>
</dbReference>
<dbReference type="EMBL" id="KP197125">
    <property type="protein sequence ID" value="AJG42896.1"/>
    <property type="molecule type" value="Genomic_DNA"/>
</dbReference>
<dbReference type="InterPro" id="IPR018392">
    <property type="entry name" value="LysM"/>
</dbReference>
<dbReference type="InterPro" id="IPR008964">
    <property type="entry name" value="Invasin/intimin_cell_adhesion"/>
</dbReference>
<dbReference type="Pfam" id="PF02368">
    <property type="entry name" value="Big_2"/>
    <property type="match status" value="1"/>
</dbReference>
<evidence type="ECO:0000256" key="6">
    <source>
        <dbReference type="ARBA" id="ARBA00023136"/>
    </source>
</evidence>
<keyword evidence="6" id="KW-0472">Membrane</keyword>
<evidence type="ECO:0000256" key="9">
    <source>
        <dbReference type="ARBA" id="ARBA00029955"/>
    </source>
</evidence>
<dbReference type="RefSeq" id="WP_059274322.1">
    <property type="nucleotide sequence ID" value="NZ_BBVF01000004.1"/>
</dbReference>
<reference evidence="17" key="4">
    <citation type="submission" date="2014-11" db="EMBL/GenBank/DDBJ databases">
        <authorList>
            <person name="Li Q."/>
            <person name="Xiong Y.W."/>
            <person name="Wang H."/>
            <person name="Liu X."/>
            <person name="Wang B."/>
            <person name="Luo L.J."/>
            <person name="Deng J.P."/>
        </authorList>
    </citation>
    <scope>NUCLEOTIDE SEQUENCE</scope>
    <source>
        <strain evidence="17">Sp20140084</strain>
    </source>
</reference>
<evidence type="ECO:0000313" key="17">
    <source>
        <dbReference type="EMBL" id="AJG42896.1"/>
    </source>
</evidence>
<evidence type="ECO:0000256" key="4">
    <source>
        <dbReference type="ARBA" id="ARBA00022737"/>
    </source>
</evidence>
<keyword evidence="7" id="KW-1015">Disulfide bond</keyword>
<sequence>MITHGFYARTRHKHKLKKTFIMLSAGLGLFFYVNQNSFANGENYFKLSSDSKLLTQNAAQDRLFYTLKTGETVANISKSQGISLSVIWSLNKHLYSSESEMMKAGPGQQIILPLKKLSVEYSALPVLGSAPVVAAGGVTGHTNKMTKMSPDVTKSNTTDDKALNYAAQQAASLGSQLQSRSLNGDYAKDTALGMASSQASSQLQAWLQHYGTAEVNLQSGNNFDGSSLDFLLPFYDSENMLAFGQVGARYIDSRFTANLGAGQRFFLPENMLGYNVFIDQDFSGDNTRLGIGGEYWRDYFKSSVNGYFRMSGWHESYNKKDYDERPANGFDIRFNGYLPSYPALGARLMYEQYYGDNVALFNSDKLQSNPGAATVGVNYTPIPLVTMGIDYRHGTGNENDLLYSMQFRYQFDKPWSQQIEPQYVNELRTLSGSRYDLVQRNNNIILEYKKQDILSLNIPHDINGTEHSTQKIQLIVKSKYGLDRIVWDDSALRSQGGQIQHSVSQSVQDYQAILPAYVQGGSNIYKVTARAYDRNGNSSNNVQLTITVLPNGQVVDQVGVTDFTADKTSAKADNVDTITYTATVKKNGVAQANAPVTFSIVSGTATLGANSARTDGNGKATVTLKSATPGQVVVSAKTAEMTSPLNASAVIFVDQTKASITEIKADKTTAKANGSDAITYTVKVMKNNQPEANHSVTFSTNFGNLGGNSNTQIVKTDKDGRATVKLTSGVAGNAIVSAKVSEVNTEVKAPEVKFFSVLSIDSNVNIIGTSATGALPNIWLQYGQFKLTAKGGDGKYQWRSQDPKVASVDALTGRVTLLKKGTTKIEVVSGDNQTATYTINTPEKIITVETQNKVIYSVAEATCSTNSGRLPSSTSELKDVYNKWGAANRYEGYKGKTTITAWTQQTGDDKIKGWTSTFDLVTKNEIPSNGSNSKVDVKKANAFAVCVR</sequence>
<dbReference type="PANTHER" id="PTHR39576:SF2">
    <property type="entry name" value="ATTACHING AND EFFACING PROTEIN HOMOLOG-RELATED"/>
    <property type="match status" value="1"/>
</dbReference>
<dbReference type="FunFam" id="2.60.40.10:FF:000182">
    <property type="entry name" value="Gamma intimin"/>
    <property type="match status" value="1"/>
</dbReference>
<organism evidence="16">
    <name type="scientific">Escherichia albertii</name>
    <dbReference type="NCBI Taxonomy" id="208962"/>
    <lineage>
        <taxon>Bacteria</taxon>
        <taxon>Pseudomonadati</taxon>
        <taxon>Pseudomonadota</taxon>
        <taxon>Gammaproteobacteria</taxon>
        <taxon>Enterobacterales</taxon>
        <taxon>Enterobacteriaceae</taxon>
        <taxon>Escherichia</taxon>
    </lineage>
</organism>
<reference evidence="16" key="1">
    <citation type="submission" date="2014-10" db="EMBL/GenBank/DDBJ databases">
        <title>Investigation on the pathogenic Escherichia albertii from people, livestocks and poultry.</title>
        <authorList>
            <person name="Hong W."/>
            <person name="Xiang L."/>
        </authorList>
    </citation>
    <scope>NUCLEOTIDE SEQUENCE</scope>
    <source>
        <strain evidence="15">Sp20140610</strain>
        <strain evidence="14">Sp20140724</strain>
        <strain evidence="16">Sp20140813</strain>
    </source>
</reference>
<dbReference type="InterPro" id="IPR016187">
    <property type="entry name" value="CTDL_fold"/>
</dbReference>
<dbReference type="Pfam" id="PF01476">
    <property type="entry name" value="LysM"/>
    <property type="match status" value="1"/>
</dbReference>
<evidence type="ECO:0000313" key="13">
    <source>
        <dbReference type="EMBL" id="AJG42872.1"/>
    </source>
</evidence>
<dbReference type="AlphaFoldDB" id="A0A0B5L3A6"/>
<dbReference type="Pfam" id="PF11924">
    <property type="entry name" value="IAT_beta"/>
    <property type="match status" value="1"/>
</dbReference>
<evidence type="ECO:0000313" key="14">
    <source>
        <dbReference type="EMBL" id="AJG42873.1"/>
    </source>
</evidence>
<evidence type="ECO:0000256" key="5">
    <source>
        <dbReference type="ARBA" id="ARBA00023026"/>
    </source>
</evidence>
<evidence type="ECO:0000259" key="11">
    <source>
        <dbReference type="PROSITE" id="PS51782"/>
    </source>
</evidence>
<dbReference type="InterPro" id="IPR003535">
    <property type="entry name" value="Intimin/invasin_bac"/>
</dbReference>
<evidence type="ECO:0000256" key="2">
    <source>
        <dbReference type="ARBA" id="ARBA00010116"/>
    </source>
</evidence>
<dbReference type="SMART" id="SM00635">
    <property type="entry name" value="BID_2"/>
    <property type="match status" value="1"/>
</dbReference>
<dbReference type="EMBL" id="KP197102">
    <property type="protein sequence ID" value="AJG42873.1"/>
    <property type="molecule type" value="Genomic_DNA"/>
</dbReference>
<dbReference type="SMART" id="SM00257">
    <property type="entry name" value="LysM"/>
    <property type="match status" value="1"/>
</dbReference>
<dbReference type="Gene3D" id="2.60.40.10">
    <property type="entry name" value="Immunoglobulins"/>
    <property type="match status" value="2"/>
</dbReference>
<dbReference type="FunFam" id="2.40.160.160:FF:000001">
    <property type="entry name" value="Intimin-like inverse autotransporter SinH"/>
    <property type="match status" value="1"/>
</dbReference>
<feature type="domain" description="Big-1" evidence="10">
    <location>
        <begin position="660"/>
        <end position="755"/>
    </location>
</feature>
<evidence type="ECO:0000256" key="3">
    <source>
        <dbReference type="ARBA" id="ARBA00017346"/>
    </source>
</evidence>
<keyword evidence="4" id="KW-0677">Repeat</keyword>
<dbReference type="PRINTS" id="PR01369">
    <property type="entry name" value="INTIMIN"/>
</dbReference>
<dbReference type="PROSITE" id="PS51127">
    <property type="entry name" value="BIG1"/>
    <property type="match status" value="2"/>
</dbReference>
<dbReference type="InterPro" id="IPR038177">
    <property type="entry name" value="IAT_beta_sf"/>
</dbReference>
<protein>
    <recommendedName>
        <fullName evidence="3">Intimin</fullName>
    </recommendedName>
    <alternativeName>
        <fullName evidence="9">Attaching and effacing protein</fullName>
    </alternativeName>
</protein>
<proteinExistence type="inferred from homology"/>
<dbReference type="PANTHER" id="PTHR39576">
    <property type="entry name" value="ATTACHING AND EFFACING PROTEIN HOMOLOG-RELATED-RELATED"/>
    <property type="match status" value="1"/>
</dbReference>
<dbReference type="EMBL" id="KP197101">
    <property type="protein sequence ID" value="AJG42872.1"/>
    <property type="molecule type" value="Genomic_DNA"/>
</dbReference>
<dbReference type="InterPro" id="IPR024519">
    <property type="entry name" value="IAT_beta"/>
</dbReference>
<evidence type="ECO:0000313" key="16">
    <source>
        <dbReference type="EMBL" id="AJG42879.1"/>
    </source>
</evidence>
<dbReference type="SMART" id="SM00634">
    <property type="entry name" value="BID_1"/>
    <property type="match status" value="2"/>
</dbReference>